<keyword evidence="1" id="KW-0560">Oxidoreductase</keyword>
<dbReference type="Gene3D" id="3.30.70.100">
    <property type="match status" value="1"/>
</dbReference>
<dbReference type="GO" id="GO:0004497">
    <property type="term" value="F:monooxygenase activity"/>
    <property type="evidence" value="ECO:0007669"/>
    <property type="project" value="UniProtKB-KW"/>
</dbReference>
<organism evidence="1">
    <name type="scientific">Oscillatoriales cyanobacterium SpSt-402</name>
    <dbReference type="NCBI Taxonomy" id="2282168"/>
    <lineage>
        <taxon>Bacteria</taxon>
        <taxon>Bacillati</taxon>
        <taxon>Cyanobacteriota</taxon>
        <taxon>Cyanophyceae</taxon>
        <taxon>Oscillatoriophycideae</taxon>
        <taxon>Oscillatoriales</taxon>
    </lineage>
</organism>
<dbReference type="EMBL" id="DSRD01000283">
    <property type="protein sequence ID" value="HGW93499.1"/>
    <property type="molecule type" value="Genomic_DNA"/>
</dbReference>
<evidence type="ECO:0000313" key="1">
    <source>
        <dbReference type="EMBL" id="HGW93499.1"/>
    </source>
</evidence>
<gene>
    <name evidence="1" type="ORF">ENR47_04335</name>
</gene>
<dbReference type="SUPFAM" id="SSF54909">
    <property type="entry name" value="Dimeric alpha+beta barrel"/>
    <property type="match status" value="1"/>
</dbReference>
<keyword evidence="1" id="KW-0503">Monooxygenase</keyword>
<proteinExistence type="predicted"/>
<dbReference type="InterPro" id="IPR014910">
    <property type="entry name" value="YdhR"/>
</dbReference>
<name>A0A832M2N0_9CYAN</name>
<comment type="caution">
    <text evidence="1">The sequence shown here is derived from an EMBL/GenBank/DDBJ whole genome shotgun (WGS) entry which is preliminary data.</text>
</comment>
<dbReference type="InterPro" id="IPR011008">
    <property type="entry name" value="Dimeric_a/b-barrel"/>
</dbReference>
<dbReference type="Pfam" id="PF08803">
    <property type="entry name" value="ydhR"/>
    <property type="match status" value="1"/>
</dbReference>
<reference evidence="1" key="1">
    <citation type="journal article" date="2020" name="mSystems">
        <title>Genome- and Community-Level Interaction Insights into Carbon Utilization and Element Cycling Functions of Hydrothermarchaeota in Hydrothermal Sediment.</title>
        <authorList>
            <person name="Zhou Z."/>
            <person name="Liu Y."/>
            <person name="Xu W."/>
            <person name="Pan J."/>
            <person name="Luo Z.H."/>
            <person name="Li M."/>
        </authorList>
    </citation>
    <scope>NUCLEOTIDE SEQUENCE [LARGE SCALE GENOMIC DNA]</scope>
    <source>
        <strain evidence="1">SpSt-402</strain>
    </source>
</reference>
<dbReference type="AlphaFoldDB" id="A0A832M2N0"/>
<sequence length="104" mass="11547">MITAIVQFQLPSTMTREAAEVSFTSVAPMFREIPGLIRKYFLLSEDGTVGGGVYLWESRQDADRCYTVNFRDAIAEKFGSEPSITYFDSPVIVDNLKGNITLAA</sequence>
<accession>A0A832M2N0</accession>
<protein>
    <submittedName>
        <fullName evidence="1">Monooxygenase</fullName>
    </submittedName>
</protein>